<name>A0A0G2Z5B7_9BACT</name>
<dbReference type="EMBL" id="CP011232">
    <property type="protein sequence ID" value="AKI96762.1"/>
    <property type="molecule type" value="Genomic_DNA"/>
</dbReference>
<dbReference type="Pfam" id="PF13098">
    <property type="entry name" value="Thioredoxin_2"/>
    <property type="match status" value="1"/>
</dbReference>
<dbReference type="STRING" id="1330330.IX53_01810"/>
<evidence type="ECO:0000259" key="1">
    <source>
        <dbReference type="PROSITE" id="PS51352"/>
    </source>
</evidence>
<dbReference type="OrthoDB" id="45891at2"/>
<dbReference type="PATRIC" id="fig|1330330.3.peg.371"/>
<dbReference type="InterPro" id="IPR013766">
    <property type="entry name" value="Thioredoxin_domain"/>
</dbReference>
<dbReference type="AlphaFoldDB" id="A0A0G2Z5B7"/>
<dbReference type="InterPro" id="IPR036249">
    <property type="entry name" value="Thioredoxin-like_sf"/>
</dbReference>
<protein>
    <recommendedName>
        <fullName evidence="1">Thioredoxin domain-containing protein</fullName>
    </recommendedName>
</protein>
<evidence type="ECO:0000313" key="3">
    <source>
        <dbReference type="Proteomes" id="UP000035159"/>
    </source>
</evidence>
<dbReference type="Gene3D" id="3.40.30.10">
    <property type="entry name" value="Glutaredoxin"/>
    <property type="match status" value="1"/>
</dbReference>
<dbReference type="SUPFAM" id="SSF52833">
    <property type="entry name" value="Thioredoxin-like"/>
    <property type="match status" value="1"/>
</dbReference>
<organism evidence="2 3">
    <name type="scientific">Kosmotoga pacifica</name>
    <dbReference type="NCBI Taxonomy" id="1330330"/>
    <lineage>
        <taxon>Bacteria</taxon>
        <taxon>Thermotogati</taxon>
        <taxon>Thermotogota</taxon>
        <taxon>Thermotogae</taxon>
        <taxon>Kosmotogales</taxon>
        <taxon>Kosmotogaceae</taxon>
        <taxon>Kosmotoga</taxon>
    </lineage>
</organism>
<dbReference type="InterPro" id="IPR012336">
    <property type="entry name" value="Thioredoxin-like_fold"/>
</dbReference>
<dbReference type="KEGG" id="kpf:IX53_01810"/>
<dbReference type="Proteomes" id="UP000035159">
    <property type="component" value="Chromosome"/>
</dbReference>
<proteinExistence type="predicted"/>
<reference evidence="2 3" key="1">
    <citation type="submission" date="2015-04" db="EMBL/GenBank/DDBJ databases">
        <title>Complete Genome Sequence of Kosmotoga pacifica SLHLJ1.</title>
        <authorList>
            <person name="Jiang L.J."/>
            <person name="Shao Z.Z."/>
            <person name="Jebbar M."/>
        </authorList>
    </citation>
    <scope>NUCLEOTIDE SEQUENCE [LARGE SCALE GENOMIC DNA]</scope>
    <source>
        <strain evidence="2 3">SLHLJ1</strain>
    </source>
</reference>
<evidence type="ECO:0000313" key="2">
    <source>
        <dbReference type="EMBL" id="AKI96762.1"/>
    </source>
</evidence>
<dbReference type="PROSITE" id="PS51352">
    <property type="entry name" value="THIOREDOXIN_2"/>
    <property type="match status" value="1"/>
</dbReference>
<feature type="domain" description="Thioredoxin" evidence="1">
    <location>
        <begin position="9"/>
        <end position="145"/>
    </location>
</feature>
<dbReference type="RefSeq" id="WP_047753897.1">
    <property type="nucleotide sequence ID" value="NZ_CAJUHA010000004.1"/>
</dbReference>
<keyword evidence="3" id="KW-1185">Reference proteome</keyword>
<sequence length="229" mass="26100">MKRSIMLLVFSLMAVLAFSFDAVLNDFDIGMKLAQIEQKQLIVMFSDPTCYYCNLFKKSTLPDETVGQLLKAGYVFVEIYPSDNTATLEIQGKEETLSYRDLYATFGVRGTPTFWFFDETGTPLTSLPGYVQADYFANVLRFLGEKAYARGVSFSDYINESHNYFGENRLIEASNEDAQYVLEHDLIAIEYSSDKEFTPFAVWVTTDEEIAKELIQKGAFRVLLIKDEA</sequence>
<accession>A0A0G2Z5B7</accession>
<gene>
    <name evidence="2" type="ORF">IX53_01810</name>
</gene>